<sequence length="122" mass="13551">MSETTLIIYNQPKQQLLNLPATQAALTNADLTTIGLGAAVDLSQTATDESFALVYDGSTWRSQTYMEWEDLRINEALVAVKANYSEATQKVLTRFVASMDVKYQGKKSWVELLTELGQEIEG</sequence>
<comment type="caution">
    <text evidence="1">The sequence shown here is derived from an EMBL/GenBank/DDBJ whole genome shotgun (WGS) entry which is preliminary data.</text>
</comment>
<evidence type="ECO:0000313" key="2">
    <source>
        <dbReference type="Proteomes" id="UP001589691"/>
    </source>
</evidence>
<dbReference type="RefSeq" id="WP_137642515.1">
    <property type="nucleotide sequence ID" value="NZ_BJEA01000009.1"/>
</dbReference>
<evidence type="ECO:0008006" key="3">
    <source>
        <dbReference type="Google" id="ProtNLM"/>
    </source>
</evidence>
<organism evidence="1 2">
    <name type="scientific">Lactiplantibacillus modestisalitolerans</name>
    <dbReference type="NCBI Taxonomy" id="1457219"/>
    <lineage>
        <taxon>Bacteria</taxon>
        <taxon>Bacillati</taxon>
        <taxon>Bacillota</taxon>
        <taxon>Bacilli</taxon>
        <taxon>Lactobacillales</taxon>
        <taxon>Lactobacillaceae</taxon>
        <taxon>Lactiplantibacillus</taxon>
    </lineage>
</organism>
<accession>A0ABV5WV80</accession>
<keyword evidence="2" id="KW-1185">Reference proteome</keyword>
<proteinExistence type="predicted"/>
<protein>
    <recommendedName>
        <fullName evidence="3">Prophage protein</fullName>
    </recommendedName>
</protein>
<name>A0ABV5WV80_9LACO</name>
<dbReference type="Proteomes" id="UP001589691">
    <property type="component" value="Unassembled WGS sequence"/>
</dbReference>
<reference evidence="1 2" key="1">
    <citation type="submission" date="2024-09" db="EMBL/GenBank/DDBJ databases">
        <authorList>
            <person name="Sun Q."/>
            <person name="Mori K."/>
        </authorList>
    </citation>
    <scope>NUCLEOTIDE SEQUENCE [LARGE SCALE GENOMIC DNA]</scope>
    <source>
        <strain evidence="1 2">TBRC 4576</strain>
    </source>
</reference>
<gene>
    <name evidence="1" type="ORF">ACFFLI_09295</name>
</gene>
<evidence type="ECO:0000313" key="1">
    <source>
        <dbReference type="EMBL" id="MFB9770054.1"/>
    </source>
</evidence>
<dbReference type="EMBL" id="JBHLZY010000024">
    <property type="protein sequence ID" value="MFB9770054.1"/>
    <property type="molecule type" value="Genomic_DNA"/>
</dbReference>